<accession>A0A1H0K2K3</accession>
<organism evidence="2 3">
    <name type="scientific">Desulforhopalus singaporensis</name>
    <dbReference type="NCBI Taxonomy" id="91360"/>
    <lineage>
        <taxon>Bacteria</taxon>
        <taxon>Pseudomonadati</taxon>
        <taxon>Thermodesulfobacteriota</taxon>
        <taxon>Desulfobulbia</taxon>
        <taxon>Desulfobulbales</taxon>
        <taxon>Desulfocapsaceae</taxon>
        <taxon>Desulforhopalus</taxon>
    </lineage>
</organism>
<dbReference type="PIRSF" id="PIRSF000883">
    <property type="entry name" value="Pesterase_MJ0912"/>
    <property type="match status" value="1"/>
</dbReference>
<dbReference type="CDD" id="cd00838">
    <property type="entry name" value="MPP_superfamily"/>
    <property type="match status" value="1"/>
</dbReference>
<dbReference type="PANTHER" id="PTHR42850:SF2">
    <property type="entry name" value="BLL5683 PROTEIN"/>
    <property type="match status" value="1"/>
</dbReference>
<dbReference type="InterPro" id="IPR050126">
    <property type="entry name" value="Ap4A_hydrolase"/>
</dbReference>
<dbReference type="InterPro" id="IPR029052">
    <property type="entry name" value="Metallo-depent_PP-like"/>
</dbReference>
<evidence type="ECO:0000313" key="3">
    <source>
        <dbReference type="Proteomes" id="UP000199073"/>
    </source>
</evidence>
<dbReference type="InterPro" id="IPR004843">
    <property type="entry name" value="Calcineurin-like_PHP"/>
</dbReference>
<gene>
    <name evidence="2" type="ORF">SAMN05660330_00420</name>
</gene>
<feature type="domain" description="Calcineurin-like phosphoesterase" evidence="1">
    <location>
        <begin position="1"/>
        <end position="153"/>
    </location>
</feature>
<proteinExistence type="predicted"/>
<dbReference type="RefSeq" id="WP_092219276.1">
    <property type="nucleotide sequence ID" value="NZ_FNJI01000002.1"/>
</dbReference>
<dbReference type="AlphaFoldDB" id="A0A1H0K2K3"/>
<evidence type="ECO:0000259" key="1">
    <source>
        <dbReference type="Pfam" id="PF00149"/>
    </source>
</evidence>
<dbReference type="SUPFAM" id="SSF56300">
    <property type="entry name" value="Metallo-dependent phosphatases"/>
    <property type="match status" value="1"/>
</dbReference>
<dbReference type="STRING" id="91360.SAMN05660330_00420"/>
<evidence type="ECO:0000313" key="2">
    <source>
        <dbReference type="EMBL" id="SDO50268.1"/>
    </source>
</evidence>
<dbReference type="PANTHER" id="PTHR42850">
    <property type="entry name" value="METALLOPHOSPHOESTERASE"/>
    <property type="match status" value="1"/>
</dbReference>
<dbReference type="EMBL" id="FNJI01000002">
    <property type="protein sequence ID" value="SDO50268.1"/>
    <property type="molecule type" value="Genomic_DNA"/>
</dbReference>
<dbReference type="Proteomes" id="UP000199073">
    <property type="component" value="Unassembled WGS sequence"/>
</dbReference>
<dbReference type="Gene3D" id="3.60.21.10">
    <property type="match status" value="1"/>
</dbReference>
<keyword evidence="3" id="KW-1185">Reference proteome</keyword>
<sequence length="241" mass="27007">MRVAVLSDIHGNYEALAAVVRDLDGQRAAAVVCLGDMVGYGPDPEKVIALVRDSGYRCILGNHEFALNDDRGRAWFNFLAAENNRATQKLLSAQSLRFCRTLPAFLEFAGAHFVHGFPKDNVFRYLHRQDDETLVKLFDRLPLRLVFVGHTHRLQLVGVRPPAVARKGLAEGITALGQDSKYIVNCGSVGQPRDNDNRAKYIVWDSDDATVEVRCVTYDFKRTMEKIRGLGFPDIYALRLA</sequence>
<protein>
    <submittedName>
        <fullName evidence="2">Predicted phosphodiesterase</fullName>
    </submittedName>
</protein>
<dbReference type="InterPro" id="IPR011152">
    <property type="entry name" value="Pesterase_MJ0912"/>
</dbReference>
<name>A0A1H0K2K3_9BACT</name>
<reference evidence="2 3" key="1">
    <citation type="submission" date="2016-10" db="EMBL/GenBank/DDBJ databases">
        <authorList>
            <person name="de Groot N.N."/>
        </authorList>
    </citation>
    <scope>NUCLEOTIDE SEQUENCE [LARGE SCALE GENOMIC DNA]</scope>
    <source>
        <strain evidence="2 3">DSM 12130</strain>
    </source>
</reference>
<dbReference type="Pfam" id="PF00149">
    <property type="entry name" value="Metallophos"/>
    <property type="match status" value="1"/>
</dbReference>
<dbReference type="OrthoDB" id="9813918at2"/>
<dbReference type="GO" id="GO:0005737">
    <property type="term" value="C:cytoplasm"/>
    <property type="evidence" value="ECO:0007669"/>
    <property type="project" value="TreeGrafter"/>
</dbReference>
<dbReference type="GO" id="GO:0016791">
    <property type="term" value="F:phosphatase activity"/>
    <property type="evidence" value="ECO:0007669"/>
    <property type="project" value="TreeGrafter"/>
</dbReference>